<dbReference type="AlphaFoldDB" id="A0A831LU79"/>
<dbReference type="SUPFAM" id="SSF75005">
    <property type="entry name" value="Arabinanase/levansucrase/invertase"/>
    <property type="match status" value="1"/>
</dbReference>
<dbReference type="PANTHER" id="PTHR34106">
    <property type="entry name" value="GLYCOSIDASE"/>
    <property type="match status" value="1"/>
</dbReference>
<evidence type="ECO:0000313" key="4">
    <source>
        <dbReference type="EMBL" id="HDR50671.1"/>
    </source>
</evidence>
<dbReference type="CDD" id="cd18613">
    <property type="entry name" value="GH130"/>
    <property type="match status" value="1"/>
</dbReference>
<dbReference type="GO" id="GO:0016757">
    <property type="term" value="F:glycosyltransferase activity"/>
    <property type="evidence" value="ECO:0007669"/>
    <property type="project" value="UniProtKB-KW"/>
</dbReference>
<proteinExistence type="inferred from homology"/>
<keyword evidence="4" id="KW-0326">Glycosidase</keyword>
<evidence type="ECO:0000256" key="3">
    <source>
        <dbReference type="ARBA" id="ARBA00024356"/>
    </source>
</evidence>
<name>A0A831LU79_9BACT</name>
<keyword evidence="2" id="KW-0808">Transferase</keyword>
<gene>
    <name evidence="4" type="ORF">ENN90_03495</name>
</gene>
<dbReference type="EMBL" id="DSDK01000199">
    <property type="protein sequence ID" value="HDR50671.1"/>
    <property type="molecule type" value="Genomic_DNA"/>
</dbReference>
<dbReference type="Pfam" id="PF04041">
    <property type="entry name" value="Glyco_hydro_130"/>
    <property type="match status" value="1"/>
</dbReference>
<keyword evidence="1" id="KW-0328">Glycosyltransferase</keyword>
<protein>
    <submittedName>
        <fullName evidence="4">Glycosidase</fullName>
    </submittedName>
</protein>
<dbReference type="Gene3D" id="2.115.10.20">
    <property type="entry name" value="Glycosyl hydrolase domain, family 43"/>
    <property type="match status" value="1"/>
</dbReference>
<reference evidence="4" key="1">
    <citation type="journal article" date="2020" name="mSystems">
        <title>Genome- and Community-Level Interaction Insights into Carbon Utilization and Element Cycling Functions of Hydrothermarchaeota in Hydrothermal Sediment.</title>
        <authorList>
            <person name="Zhou Z."/>
            <person name="Liu Y."/>
            <person name="Xu W."/>
            <person name="Pan J."/>
            <person name="Luo Z.H."/>
            <person name="Li M."/>
        </authorList>
    </citation>
    <scope>NUCLEOTIDE SEQUENCE [LARGE SCALE GENOMIC DNA]</scope>
    <source>
        <strain evidence="4">SpSt-1217</strain>
    </source>
</reference>
<sequence length="487" mass="56258">MILPVERKNTIVAPDNRRVIARFFQNGDERAKKLVENIILLPEKEVEQLTHQILREFSKRHRSITGIFNRHFKKVGHVVEEVTAGQQLSERRKLLIGSYFTMEYALESAALFNPSVVEDFDQSGLRKGQKRVIISFRATGEGHISSLVFRRAVINEDNSITIYEPGDQIGEAERIKSHVYHKKVFLRVFRQMDIDQAFSESIMEKLPDRFTYDQMREVVDNLKRQNPNFTFEQNRVIDEILWLADSHTEIRFSLDTDLSERVIFPISRFEKNGIEDARFTRFVNSKGEVTYYATYTAYDGYSILPKLIETKDFLTFKMFPLTGKYAIDKNLVLFPRKINNKYAMISRIDGINNYIMFSDNLHKWHDAKILSEPAHPWEFVQMGNGGSPIETDKGWLLITHGVGPVRKYCLGAYLLDLNDPSKVIGRLNEPLLLPDENERSGYVPNVVYTCGAIVHNDELIIPYAMSDYASSFAGINLNNLLDELLKK</sequence>
<dbReference type="InterPro" id="IPR023296">
    <property type="entry name" value="Glyco_hydro_beta-prop_sf"/>
</dbReference>
<dbReference type="InterPro" id="IPR007184">
    <property type="entry name" value="Mannoside_phosphorylase"/>
</dbReference>
<accession>A0A831LU79</accession>
<organism evidence="4">
    <name type="scientific">Mariniphaga anaerophila</name>
    <dbReference type="NCBI Taxonomy" id="1484053"/>
    <lineage>
        <taxon>Bacteria</taxon>
        <taxon>Pseudomonadati</taxon>
        <taxon>Bacteroidota</taxon>
        <taxon>Bacteroidia</taxon>
        <taxon>Marinilabiliales</taxon>
        <taxon>Prolixibacteraceae</taxon>
        <taxon>Mariniphaga</taxon>
    </lineage>
</organism>
<dbReference type="GO" id="GO:0016798">
    <property type="term" value="F:hydrolase activity, acting on glycosyl bonds"/>
    <property type="evidence" value="ECO:0007669"/>
    <property type="project" value="UniProtKB-KW"/>
</dbReference>
<comment type="similarity">
    <text evidence="3">Belongs to the glycosyl hydrolase 130 family.</text>
</comment>
<keyword evidence="4" id="KW-0378">Hydrolase</keyword>
<dbReference type="Proteomes" id="UP000886047">
    <property type="component" value="Unassembled WGS sequence"/>
</dbReference>
<dbReference type="PANTHER" id="PTHR34106:SF4">
    <property type="entry name" value="BLL5143 PROTEIN"/>
    <property type="match status" value="1"/>
</dbReference>
<evidence type="ECO:0000256" key="2">
    <source>
        <dbReference type="ARBA" id="ARBA00022679"/>
    </source>
</evidence>
<evidence type="ECO:0000256" key="1">
    <source>
        <dbReference type="ARBA" id="ARBA00022676"/>
    </source>
</evidence>
<comment type="caution">
    <text evidence="4">The sequence shown here is derived from an EMBL/GenBank/DDBJ whole genome shotgun (WGS) entry which is preliminary data.</text>
</comment>